<proteinExistence type="predicted"/>
<sequence>MRENTPSGRRDLMDLMIDLRKEGKAIKRINGATLQLQIDDEMITSQALLFFFAGFEATASSLASILHELVLHPEMQARLYKEICSVSDKYNGVLTFEALADMIYFNMCWTAELSWCTFFGITKYALYSRIPKEL</sequence>
<organism evidence="1 2">
    <name type="scientific">Dendrolimus kikuchii</name>
    <dbReference type="NCBI Taxonomy" id="765133"/>
    <lineage>
        <taxon>Eukaryota</taxon>
        <taxon>Metazoa</taxon>
        <taxon>Ecdysozoa</taxon>
        <taxon>Arthropoda</taxon>
        <taxon>Hexapoda</taxon>
        <taxon>Insecta</taxon>
        <taxon>Pterygota</taxon>
        <taxon>Neoptera</taxon>
        <taxon>Endopterygota</taxon>
        <taxon>Lepidoptera</taxon>
        <taxon>Glossata</taxon>
        <taxon>Ditrysia</taxon>
        <taxon>Bombycoidea</taxon>
        <taxon>Lasiocampidae</taxon>
        <taxon>Dendrolimus</taxon>
    </lineage>
</organism>
<reference evidence="1 2" key="1">
    <citation type="journal article" date="2021" name="Front. Genet.">
        <title>Chromosome-Level Genome Assembly Reveals Significant Gene Expansion in the Toll and IMD Signaling Pathways of Dendrolimus kikuchii.</title>
        <authorList>
            <person name="Zhou J."/>
            <person name="Wu P."/>
            <person name="Xiong Z."/>
            <person name="Liu N."/>
            <person name="Zhao N."/>
            <person name="Ji M."/>
            <person name="Qiu Y."/>
            <person name="Yang B."/>
        </authorList>
    </citation>
    <scope>NUCLEOTIDE SEQUENCE [LARGE SCALE GENOMIC DNA]</scope>
    <source>
        <strain evidence="1">Ann1</strain>
    </source>
</reference>
<accession>A0ACC1DH78</accession>
<name>A0ACC1DH78_9NEOP</name>
<evidence type="ECO:0000313" key="2">
    <source>
        <dbReference type="Proteomes" id="UP000824533"/>
    </source>
</evidence>
<protein>
    <submittedName>
        <fullName evidence="1">Uncharacterized protein</fullName>
    </submittedName>
</protein>
<comment type="caution">
    <text evidence="1">The sequence shown here is derived from an EMBL/GenBank/DDBJ whole genome shotgun (WGS) entry which is preliminary data.</text>
</comment>
<dbReference type="EMBL" id="CM034388">
    <property type="protein sequence ID" value="KAJ0183251.1"/>
    <property type="molecule type" value="Genomic_DNA"/>
</dbReference>
<dbReference type="Proteomes" id="UP000824533">
    <property type="component" value="Linkage Group LG02"/>
</dbReference>
<keyword evidence="2" id="KW-1185">Reference proteome</keyword>
<gene>
    <name evidence="1" type="ORF">K1T71_001227</name>
</gene>
<evidence type="ECO:0000313" key="1">
    <source>
        <dbReference type="EMBL" id="KAJ0183251.1"/>
    </source>
</evidence>